<gene>
    <name evidence="17" type="ORF">Mgra_00008048</name>
</gene>
<dbReference type="GO" id="GO:0005829">
    <property type="term" value="C:cytosol"/>
    <property type="evidence" value="ECO:0007669"/>
    <property type="project" value="TreeGrafter"/>
</dbReference>
<dbReference type="InterPro" id="IPR043129">
    <property type="entry name" value="ATPase_NBD"/>
</dbReference>
<accession>A0A8S9ZGS8</accession>
<keyword evidence="5 14" id="KW-0547">Nucleotide-binding</keyword>
<dbReference type="PANTHER" id="PTHR19443:SF16">
    <property type="entry name" value="HEXOKINASE TYPE 1-RELATED"/>
    <property type="match status" value="1"/>
</dbReference>
<keyword evidence="8 14" id="KW-0324">Glycolysis</keyword>
<evidence type="ECO:0000256" key="10">
    <source>
        <dbReference type="ARBA" id="ARBA00047905"/>
    </source>
</evidence>
<evidence type="ECO:0000313" key="17">
    <source>
        <dbReference type="EMBL" id="KAF7632533.1"/>
    </source>
</evidence>
<reference evidence="17" key="1">
    <citation type="journal article" date="2020" name="Ecol. Evol.">
        <title>Genome structure and content of the rice root-knot nematode (Meloidogyne graminicola).</title>
        <authorList>
            <person name="Phan N.T."/>
            <person name="Danchin E.G.J."/>
            <person name="Klopp C."/>
            <person name="Perfus-Barbeoch L."/>
            <person name="Kozlowski D.K."/>
            <person name="Koutsovoulos G.D."/>
            <person name="Lopez-Roques C."/>
            <person name="Bouchez O."/>
            <person name="Zahm M."/>
            <person name="Besnard G."/>
            <person name="Bellafiore S."/>
        </authorList>
    </citation>
    <scope>NUCLEOTIDE SEQUENCE</scope>
    <source>
        <strain evidence="17">VN-18</strain>
    </source>
</reference>
<dbReference type="PANTHER" id="PTHR19443">
    <property type="entry name" value="HEXOKINASE"/>
    <property type="match status" value="1"/>
</dbReference>
<dbReference type="InterPro" id="IPR001312">
    <property type="entry name" value="Hexokinase"/>
</dbReference>
<evidence type="ECO:0000259" key="15">
    <source>
        <dbReference type="Pfam" id="PF00349"/>
    </source>
</evidence>
<evidence type="ECO:0000256" key="8">
    <source>
        <dbReference type="ARBA" id="ARBA00023152"/>
    </source>
</evidence>
<dbReference type="AlphaFoldDB" id="A0A8S9ZGS8"/>
<evidence type="ECO:0000256" key="12">
    <source>
        <dbReference type="ARBA" id="ARBA00050361"/>
    </source>
</evidence>
<evidence type="ECO:0000256" key="6">
    <source>
        <dbReference type="ARBA" id="ARBA00022777"/>
    </source>
</evidence>
<dbReference type="InterPro" id="IPR022673">
    <property type="entry name" value="Hexokinase_C"/>
</dbReference>
<evidence type="ECO:0000256" key="9">
    <source>
        <dbReference type="ARBA" id="ARBA00044613"/>
    </source>
</evidence>
<evidence type="ECO:0000256" key="1">
    <source>
        <dbReference type="ARBA" id="ARBA00004888"/>
    </source>
</evidence>
<evidence type="ECO:0000256" key="3">
    <source>
        <dbReference type="ARBA" id="ARBA00009225"/>
    </source>
</evidence>
<dbReference type="GO" id="GO:0006006">
    <property type="term" value="P:glucose metabolic process"/>
    <property type="evidence" value="ECO:0007669"/>
    <property type="project" value="TreeGrafter"/>
</dbReference>
<evidence type="ECO:0000313" key="18">
    <source>
        <dbReference type="Proteomes" id="UP000605970"/>
    </source>
</evidence>
<dbReference type="Pfam" id="PF00349">
    <property type="entry name" value="Hexokinase_1"/>
    <property type="match status" value="1"/>
</dbReference>
<comment type="catalytic activity">
    <reaction evidence="12">
        <text>D-mannose + ATP = D-mannose 6-phosphate + ADP + H(+)</text>
        <dbReference type="Rhea" id="RHEA:11028"/>
        <dbReference type="ChEBI" id="CHEBI:4208"/>
        <dbReference type="ChEBI" id="CHEBI:15378"/>
        <dbReference type="ChEBI" id="CHEBI:30616"/>
        <dbReference type="ChEBI" id="CHEBI:58735"/>
        <dbReference type="ChEBI" id="CHEBI:456216"/>
        <dbReference type="EC" id="2.7.1.1"/>
    </reaction>
    <physiologicalReaction direction="left-to-right" evidence="12">
        <dbReference type="Rhea" id="RHEA:11029"/>
    </physiologicalReaction>
</comment>
<comment type="similarity">
    <text evidence="3 14">Belongs to the hexokinase family.</text>
</comment>
<evidence type="ECO:0000256" key="13">
    <source>
        <dbReference type="ARBA" id="ARBA00059457"/>
    </source>
</evidence>
<comment type="pathway">
    <text evidence="2">Carbohydrate metabolism; hexose metabolism.</text>
</comment>
<dbReference type="EMBL" id="JABEBT010000100">
    <property type="protein sequence ID" value="KAF7632533.1"/>
    <property type="molecule type" value="Genomic_DNA"/>
</dbReference>
<name>A0A8S9ZGS8_9BILA</name>
<keyword evidence="6 14" id="KW-0418">Kinase</keyword>
<dbReference type="GO" id="GO:0006096">
    <property type="term" value="P:glycolytic process"/>
    <property type="evidence" value="ECO:0007669"/>
    <property type="project" value="UniProtKB-KW"/>
</dbReference>
<comment type="catalytic activity">
    <reaction evidence="11">
        <text>D-glucose + ATP = D-glucose 6-phosphate + ADP + H(+)</text>
        <dbReference type="Rhea" id="RHEA:17825"/>
        <dbReference type="ChEBI" id="CHEBI:4167"/>
        <dbReference type="ChEBI" id="CHEBI:15378"/>
        <dbReference type="ChEBI" id="CHEBI:30616"/>
        <dbReference type="ChEBI" id="CHEBI:61548"/>
        <dbReference type="ChEBI" id="CHEBI:456216"/>
        <dbReference type="EC" id="2.7.1.1"/>
    </reaction>
    <physiologicalReaction direction="left-to-right" evidence="11">
        <dbReference type="Rhea" id="RHEA:17826"/>
    </physiologicalReaction>
</comment>
<dbReference type="OrthoDB" id="419537at2759"/>
<dbReference type="Proteomes" id="UP000605970">
    <property type="component" value="Unassembled WGS sequence"/>
</dbReference>
<protein>
    <recommendedName>
        <fullName evidence="14">Phosphotransferase</fullName>
        <ecNumber evidence="14">2.7.1.-</ecNumber>
    </recommendedName>
</protein>
<dbReference type="FunFam" id="3.30.420.40:FF:000095">
    <property type="entry name" value="Phosphotransferase"/>
    <property type="match status" value="1"/>
</dbReference>
<organism evidence="17 18">
    <name type="scientific">Meloidogyne graminicola</name>
    <dbReference type="NCBI Taxonomy" id="189291"/>
    <lineage>
        <taxon>Eukaryota</taxon>
        <taxon>Metazoa</taxon>
        <taxon>Ecdysozoa</taxon>
        <taxon>Nematoda</taxon>
        <taxon>Chromadorea</taxon>
        <taxon>Rhabditida</taxon>
        <taxon>Tylenchina</taxon>
        <taxon>Tylenchomorpha</taxon>
        <taxon>Tylenchoidea</taxon>
        <taxon>Meloidogynidae</taxon>
        <taxon>Meloidogyninae</taxon>
        <taxon>Meloidogyne</taxon>
    </lineage>
</organism>
<evidence type="ECO:0000256" key="11">
    <source>
        <dbReference type="ARBA" id="ARBA00048160"/>
    </source>
</evidence>
<feature type="domain" description="Hexokinase C-terminal" evidence="16">
    <location>
        <begin position="226"/>
        <end position="468"/>
    </location>
</feature>
<evidence type="ECO:0000256" key="7">
    <source>
        <dbReference type="ARBA" id="ARBA00022840"/>
    </source>
</evidence>
<dbReference type="CDD" id="cd24019">
    <property type="entry name" value="ASKHA_NBD_HK_meta"/>
    <property type="match status" value="1"/>
</dbReference>
<dbReference type="GO" id="GO:0001678">
    <property type="term" value="P:intracellular glucose homeostasis"/>
    <property type="evidence" value="ECO:0007669"/>
    <property type="project" value="InterPro"/>
</dbReference>
<dbReference type="GO" id="GO:0005739">
    <property type="term" value="C:mitochondrion"/>
    <property type="evidence" value="ECO:0007669"/>
    <property type="project" value="TreeGrafter"/>
</dbReference>
<comment type="function">
    <text evidence="13">Catalyzes the phosphorylation of various hexoses to hexose 6-phosphate.</text>
</comment>
<dbReference type="EC" id="2.7.1.-" evidence="14"/>
<comment type="catalytic activity">
    <reaction evidence="10">
        <text>D-fructose + ATP = D-fructose 6-phosphate + ADP + H(+)</text>
        <dbReference type="Rhea" id="RHEA:16125"/>
        <dbReference type="ChEBI" id="CHEBI:15378"/>
        <dbReference type="ChEBI" id="CHEBI:30616"/>
        <dbReference type="ChEBI" id="CHEBI:37721"/>
        <dbReference type="ChEBI" id="CHEBI:61527"/>
        <dbReference type="ChEBI" id="CHEBI:456216"/>
        <dbReference type="EC" id="2.7.1.1"/>
    </reaction>
    <physiologicalReaction direction="left-to-right" evidence="10">
        <dbReference type="Rhea" id="RHEA:16126"/>
    </physiologicalReaction>
</comment>
<evidence type="ECO:0000256" key="4">
    <source>
        <dbReference type="ARBA" id="ARBA00022679"/>
    </source>
</evidence>
<keyword evidence="18" id="KW-1185">Reference proteome</keyword>
<keyword evidence="4 14" id="KW-0808">Transferase</keyword>
<dbReference type="GO" id="GO:0005524">
    <property type="term" value="F:ATP binding"/>
    <property type="evidence" value="ECO:0007669"/>
    <property type="project" value="UniProtKB-UniRule"/>
</dbReference>
<comment type="caution">
    <text evidence="17">The sequence shown here is derived from an EMBL/GenBank/DDBJ whole genome shotgun (WGS) entry which is preliminary data.</text>
</comment>
<dbReference type="GO" id="GO:0008865">
    <property type="term" value="F:fructokinase activity"/>
    <property type="evidence" value="ECO:0007669"/>
    <property type="project" value="TreeGrafter"/>
</dbReference>
<comment type="pathway">
    <text evidence="1">Carbohydrate degradation; glycolysis; D-glyceraldehyde 3-phosphate and glycerone phosphate from D-glucose: step 1/4.</text>
</comment>
<dbReference type="Pfam" id="PF03727">
    <property type="entry name" value="Hexokinase_2"/>
    <property type="match status" value="1"/>
</dbReference>
<evidence type="ECO:0000256" key="5">
    <source>
        <dbReference type="ARBA" id="ARBA00022741"/>
    </source>
</evidence>
<keyword evidence="7 14" id="KW-0067">ATP-binding</keyword>
<proteinExistence type="inferred from homology"/>
<evidence type="ECO:0000256" key="2">
    <source>
        <dbReference type="ARBA" id="ARBA00005028"/>
    </source>
</evidence>
<dbReference type="GO" id="GO:0005536">
    <property type="term" value="F:D-glucose binding"/>
    <property type="evidence" value="ECO:0007669"/>
    <property type="project" value="InterPro"/>
</dbReference>
<dbReference type="PROSITE" id="PS51748">
    <property type="entry name" value="HEXOKINASE_2"/>
    <property type="match status" value="1"/>
</dbReference>
<feature type="domain" description="Hexokinase N-terminal" evidence="15">
    <location>
        <begin position="31"/>
        <end position="218"/>
    </location>
</feature>
<dbReference type="PRINTS" id="PR00475">
    <property type="entry name" value="HEXOKINASE"/>
</dbReference>
<dbReference type="GO" id="GO:0004340">
    <property type="term" value="F:glucokinase activity"/>
    <property type="evidence" value="ECO:0007669"/>
    <property type="project" value="TreeGrafter"/>
</dbReference>
<dbReference type="Gene3D" id="3.40.367.20">
    <property type="match status" value="1"/>
</dbReference>
<comment type="catalytic activity">
    <reaction evidence="9">
        <text>a D-hexose + ATP = a D-hexose 6-phosphate + ADP + H(+)</text>
        <dbReference type="Rhea" id="RHEA:22740"/>
        <dbReference type="ChEBI" id="CHEBI:4194"/>
        <dbReference type="ChEBI" id="CHEBI:15378"/>
        <dbReference type="ChEBI" id="CHEBI:30616"/>
        <dbReference type="ChEBI" id="CHEBI:229467"/>
        <dbReference type="ChEBI" id="CHEBI:456216"/>
        <dbReference type="EC" id="2.7.1.1"/>
    </reaction>
    <physiologicalReaction direction="left-to-right" evidence="9">
        <dbReference type="Rhea" id="RHEA:22741"/>
    </physiologicalReaction>
</comment>
<evidence type="ECO:0000259" key="16">
    <source>
        <dbReference type="Pfam" id="PF03727"/>
    </source>
</evidence>
<dbReference type="InterPro" id="IPR022672">
    <property type="entry name" value="Hexokinase_N"/>
</dbReference>
<dbReference type="Gene3D" id="3.30.420.40">
    <property type="match status" value="1"/>
</dbReference>
<evidence type="ECO:0000256" key="14">
    <source>
        <dbReference type="RuleBase" id="RU362007"/>
    </source>
</evidence>
<dbReference type="SUPFAM" id="SSF53067">
    <property type="entry name" value="Actin-like ATPase domain"/>
    <property type="match status" value="2"/>
</dbReference>
<dbReference type="FunFam" id="3.40.367.20:FF:000005">
    <property type="entry name" value="Phosphotransferase"/>
    <property type="match status" value="1"/>
</dbReference>
<sequence length="489" mass="53264">MSICSTALLNLHLGRTLILHTSILSRNAVTILKLGDDQLKDIMKRLEQSFVEGLESEENATIKMLPTFICATSVGKESGEFLALDLGGSNFRVLLITLHGDGKKGEMKHVTYSVPHNLQQGTGEQLFDHVADCLGQFMNEHKLFCSKVLPLGFTFSFPCRQKGLASASLVAWTKGFCASGVVDKDVVQMLRDACRRKNITVHVMALVNDTVGTMLACSFFDPDCSVGLIVGTGCNACYMEHLHNIPKLKGLVNENDGLPSEMCINCELGAFGDDGKIDMYRTAHDRSLDANSINPRKQTFEKMISGMYLGELVRLVLYELTVEKLLFSGSLDVINLLGRQGTFSTRILSEVERYVLEAEKPIHKIGVLLSDNGIASPSSTDCAIVAYVCSLISSRSSNLCAVAMATILQRMNRKRVAIGVDGSVYKAHPTFKDLLSTKIEALTEGKFDFKLVLSEDGSGRGAAVAAAVAVRLETSGKKNEEEKQTCAIC</sequence>